<dbReference type="Proteomes" id="UP000759131">
    <property type="component" value="Unassembled WGS sequence"/>
</dbReference>
<dbReference type="InterPro" id="IPR013783">
    <property type="entry name" value="Ig-like_fold"/>
</dbReference>
<proteinExistence type="predicted"/>
<dbReference type="InterPro" id="IPR003598">
    <property type="entry name" value="Ig_sub2"/>
</dbReference>
<keyword evidence="6" id="KW-1185">Reference proteome</keyword>
<dbReference type="PANTHER" id="PTHR23278:SF19">
    <property type="entry name" value="OBSCURIN"/>
    <property type="match status" value="1"/>
</dbReference>
<comment type="subcellular location">
    <subcellularLocation>
        <location evidence="1">Membrane</location>
        <topology evidence="1">Single-pass membrane protein</topology>
    </subcellularLocation>
</comment>
<sequence length="306" mass="33773">MGTTGTKSSIAHHISEGDEIFMKCQISAHPHTYVIQFFFNGTQIIDNSDGVFINNSSLVIKSVRRQHSGRYQCFANNSEGRGDSNELVLAVTYPPVCRSHKRVFGAALGEAVKIPCSVTAEPPDVAFQWTVNNAELLASKPPPSLLWYREDQMIDDSYSHSIDNKTIHNDVLIINLTRSDLNAKYSCQAYHPNFTAPIQTSVRLDINLKPLDIRLNSLDGQLSAGGSVELVCNTGGSRPPAKITWLRDNRPLIHSSERTETVGNLTTSAITYTPSAEDHGVYLSCRSENTRLANSSIEIGYTLNVY</sequence>
<dbReference type="Pfam" id="PF08205">
    <property type="entry name" value="C2-set_2"/>
    <property type="match status" value="1"/>
</dbReference>
<evidence type="ECO:0000256" key="1">
    <source>
        <dbReference type="ARBA" id="ARBA00004167"/>
    </source>
</evidence>
<dbReference type="SMART" id="SM00408">
    <property type="entry name" value="IGc2"/>
    <property type="match status" value="3"/>
</dbReference>
<dbReference type="Gene3D" id="2.60.40.10">
    <property type="entry name" value="Immunoglobulins"/>
    <property type="match status" value="3"/>
</dbReference>
<dbReference type="SUPFAM" id="SSF48726">
    <property type="entry name" value="Immunoglobulin"/>
    <property type="match status" value="3"/>
</dbReference>
<evidence type="ECO:0000256" key="2">
    <source>
        <dbReference type="ARBA" id="ARBA00023136"/>
    </source>
</evidence>
<dbReference type="SMART" id="SM00409">
    <property type="entry name" value="IG"/>
    <property type="match status" value="3"/>
</dbReference>
<dbReference type="AlphaFoldDB" id="A0A7R9L333"/>
<feature type="domain" description="Ig-like" evidence="4">
    <location>
        <begin position="94"/>
        <end position="203"/>
    </location>
</feature>
<dbReference type="InterPro" id="IPR007110">
    <property type="entry name" value="Ig-like_dom"/>
</dbReference>
<dbReference type="PANTHER" id="PTHR23278">
    <property type="entry name" value="SIDESTEP PROTEIN"/>
    <property type="match status" value="1"/>
</dbReference>
<dbReference type="InterPro" id="IPR013162">
    <property type="entry name" value="CD80_C2-set"/>
</dbReference>
<feature type="domain" description="Ig-like" evidence="4">
    <location>
        <begin position="210"/>
        <end position="304"/>
    </location>
</feature>
<dbReference type="Pfam" id="PF13927">
    <property type="entry name" value="Ig_3"/>
    <property type="match status" value="2"/>
</dbReference>
<evidence type="ECO:0000256" key="3">
    <source>
        <dbReference type="ARBA" id="ARBA00023157"/>
    </source>
</evidence>
<dbReference type="PROSITE" id="PS50835">
    <property type="entry name" value="IG_LIKE"/>
    <property type="match status" value="3"/>
</dbReference>
<gene>
    <name evidence="5" type="ORF">OSB1V03_LOCUS13459</name>
</gene>
<dbReference type="InterPro" id="IPR036179">
    <property type="entry name" value="Ig-like_dom_sf"/>
</dbReference>
<dbReference type="EMBL" id="OC866623">
    <property type="protein sequence ID" value="CAD7633060.1"/>
    <property type="molecule type" value="Genomic_DNA"/>
</dbReference>
<organism evidence="5">
    <name type="scientific">Medioppia subpectinata</name>
    <dbReference type="NCBI Taxonomy" id="1979941"/>
    <lineage>
        <taxon>Eukaryota</taxon>
        <taxon>Metazoa</taxon>
        <taxon>Ecdysozoa</taxon>
        <taxon>Arthropoda</taxon>
        <taxon>Chelicerata</taxon>
        <taxon>Arachnida</taxon>
        <taxon>Acari</taxon>
        <taxon>Acariformes</taxon>
        <taxon>Sarcoptiformes</taxon>
        <taxon>Oribatida</taxon>
        <taxon>Brachypylina</taxon>
        <taxon>Oppioidea</taxon>
        <taxon>Oppiidae</taxon>
        <taxon>Medioppia</taxon>
    </lineage>
</organism>
<evidence type="ECO:0000313" key="5">
    <source>
        <dbReference type="EMBL" id="CAD7633060.1"/>
    </source>
</evidence>
<keyword evidence="2" id="KW-0472">Membrane</keyword>
<protein>
    <recommendedName>
        <fullName evidence="4">Ig-like domain-containing protein</fullName>
    </recommendedName>
</protein>
<dbReference type="EMBL" id="CAJPIZ010012048">
    <property type="protein sequence ID" value="CAG2113490.1"/>
    <property type="molecule type" value="Genomic_DNA"/>
</dbReference>
<reference evidence="5" key="1">
    <citation type="submission" date="2020-11" db="EMBL/GenBank/DDBJ databases">
        <authorList>
            <person name="Tran Van P."/>
        </authorList>
    </citation>
    <scope>NUCLEOTIDE SEQUENCE</scope>
</reference>
<dbReference type="OrthoDB" id="10055806at2759"/>
<feature type="non-terminal residue" evidence="5">
    <location>
        <position position="1"/>
    </location>
</feature>
<evidence type="ECO:0000313" key="6">
    <source>
        <dbReference type="Proteomes" id="UP000759131"/>
    </source>
</evidence>
<evidence type="ECO:0000259" key="4">
    <source>
        <dbReference type="PROSITE" id="PS50835"/>
    </source>
</evidence>
<name>A0A7R9L333_9ACAR</name>
<dbReference type="GO" id="GO:0016020">
    <property type="term" value="C:membrane"/>
    <property type="evidence" value="ECO:0007669"/>
    <property type="project" value="UniProtKB-SubCell"/>
</dbReference>
<dbReference type="InterPro" id="IPR003599">
    <property type="entry name" value="Ig_sub"/>
</dbReference>
<feature type="domain" description="Ig-like" evidence="4">
    <location>
        <begin position="14"/>
        <end position="90"/>
    </location>
</feature>
<keyword evidence="3" id="KW-1015">Disulfide bond</keyword>
<accession>A0A7R9L333</accession>
<dbReference type="CDD" id="cd00096">
    <property type="entry name" value="Ig"/>
    <property type="match status" value="1"/>
</dbReference>